<proteinExistence type="predicted"/>
<dbReference type="InterPro" id="IPR011335">
    <property type="entry name" value="Restrct_endonuc-II-like"/>
</dbReference>
<feature type="domain" description="YqaJ viral recombinase" evidence="2">
    <location>
        <begin position="141"/>
        <end position="282"/>
    </location>
</feature>
<dbReference type="STRING" id="553510.B1H19_18910"/>
<dbReference type="InterPro" id="IPR017482">
    <property type="entry name" value="Lambda-type_endonuclease"/>
</dbReference>
<protein>
    <recommendedName>
        <fullName evidence="2">YqaJ viral recombinase domain-containing protein</fullName>
    </recommendedName>
</protein>
<dbReference type="PANTHER" id="PTHR46609:SF6">
    <property type="entry name" value="EXONUCLEASE, PHAGE-TYPE_RECB, C-TERMINAL DOMAIN-CONTAINING PROTEIN-RELATED"/>
    <property type="match status" value="1"/>
</dbReference>
<dbReference type="AlphaFoldDB" id="A0A1V0TSQ1"/>
<dbReference type="Proteomes" id="UP000192726">
    <property type="component" value="Chromosome"/>
</dbReference>
<organism evidence="3 4">
    <name type="scientific">Streptomyces gilvosporeus</name>
    <dbReference type="NCBI Taxonomy" id="553510"/>
    <lineage>
        <taxon>Bacteria</taxon>
        <taxon>Bacillati</taxon>
        <taxon>Actinomycetota</taxon>
        <taxon>Actinomycetes</taxon>
        <taxon>Kitasatosporales</taxon>
        <taxon>Streptomycetaceae</taxon>
        <taxon>Streptomyces</taxon>
    </lineage>
</organism>
<name>A0A1V0TSQ1_9ACTN</name>
<feature type="compositionally biased region" description="Basic residues" evidence="1">
    <location>
        <begin position="79"/>
        <end position="105"/>
    </location>
</feature>
<sequence length="467" mass="52152">MPSLPPSGRTSTGTTCGAAISSAAMVRRCRPGWGVSSDCRDRARRRRPRLRGRPDRRRGPAARPRRGRRAPRAHGDLPRRHRLRPRGRQRRGRRRPRRAARRARPPPRTERSRRVTLAPERPLTLTPTGVVIAPPDLDREEWLTVRRRGIGGSDVAAVLGMDKYRSPQHVYLDKVGELPDLPRDPALDEAAFWGNVLEPVVADAFAQRTGMRVIEGPGTLAHVDHPWMLANLDRVVIESGQRAPSSLLEIKTRSAYQLDEWADGVPDGPALQTAWYLAVTGYRHAYVAALVGGNRLVVHRVERDEQLVEHLVALVGAFWQQVLDRTPPPVDGSSATADLLAHLHDVEPESVTVADPDAVLPLLAQLDEIKQREQHLADERRLVENRLKALAGEAELVQVQGETAFTWKQNGTFAARRFAAAHPELAAEYVHRVDALDTKRLAADHPELYRAHRARRLLVPTAKKGNQ</sequence>
<dbReference type="Pfam" id="PF09588">
    <property type="entry name" value="YqaJ"/>
    <property type="match status" value="1"/>
</dbReference>
<accession>A0A1V0TSQ1</accession>
<reference evidence="3 4" key="1">
    <citation type="submission" date="2017-04" db="EMBL/GenBank/DDBJ databases">
        <title>Complete Genome Sequence of Streptomyces gilvosporeus F607, a Capable Producer of Natamycin.</title>
        <authorList>
            <person name="Zong G."/>
            <person name="Zhong C."/>
            <person name="Fu J."/>
            <person name="Qin R."/>
            <person name="Cao G."/>
        </authorList>
    </citation>
    <scope>NUCLEOTIDE SEQUENCE [LARGE SCALE GENOMIC DNA]</scope>
    <source>
        <strain evidence="3 4">F607</strain>
    </source>
</reference>
<evidence type="ECO:0000259" key="2">
    <source>
        <dbReference type="Pfam" id="PF09588"/>
    </source>
</evidence>
<dbReference type="SUPFAM" id="SSF52980">
    <property type="entry name" value="Restriction endonuclease-like"/>
    <property type="match status" value="1"/>
</dbReference>
<evidence type="ECO:0000313" key="3">
    <source>
        <dbReference type="EMBL" id="ARF55979.1"/>
    </source>
</evidence>
<dbReference type="KEGG" id="sgv:B1H19_18910"/>
<evidence type="ECO:0000256" key="1">
    <source>
        <dbReference type="SAM" id="MobiDB-lite"/>
    </source>
</evidence>
<dbReference type="Gene3D" id="3.90.320.10">
    <property type="match status" value="1"/>
</dbReference>
<feature type="compositionally biased region" description="Basic residues" evidence="1">
    <location>
        <begin position="42"/>
        <end position="72"/>
    </location>
</feature>
<dbReference type="InterPro" id="IPR011604">
    <property type="entry name" value="PDDEXK-like_dom_sf"/>
</dbReference>
<dbReference type="InterPro" id="IPR019080">
    <property type="entry name" value="YqaJ_viral_recombinase"/>
</dbReference>
<dbReference type="NCBIfam" id="TIGR03033">
    <property type="entry name" value="phage_rel_nuc"/>
    <property type="match status" value="1"/>
</dbReference>
<feature type="region of interest" description="Disordered" evidence="1">
    <location>
        <begin position="31"/>
        <end position="131"/>
    </location>
</feature>
<dbReference type="EMBL" id="CP020569">
    <property type="protein sequence ID" value="ARF55979.1"/>
    <property type="molecule type" value="Genomic_DNA"/>
</dbReference>
<dbReference type="InterPro" id="IPR051703">
    <property type="entry name" value="NF-kappa-B_Signaling_Reg"/>
</dbReference>
<evidence type="ECO:0000313" key="4">
    <source>
        <dbReference type="Proteomes" id="UP000192726"/>
    </source>
</evidence>
<dbReference type="PANTHER" id="PTHR46609">
    <property type="entry name" value="EXONUCLEASE, PHAGE-TYPE/RECB, C-TERMINAL DOMAIN-CONTAINING PROTEIN"/>
    <property type="match status" value="1"/>
</dbReference>
<gene>
    <name evidence="3" type="ORF">B1H19_18910</name>
</gene>
<keyword evidence="4" id="KW-1185">Reference proteome</keyword>